<dbReference type="InterPro" id="IPR029058">
    <property type="entry name" value="AB_hydrolase_fold"/>
</dbReference>
<feature type="domain" description="AB hydrolase-1" evidence="2">
    <location>
        <begin position="23"/>
        <end position="250"/>
    </location>
</feature>
<reference evidence="4" key="1">
    <citation type="journal article" date="2019" name="Int. J. Syst. Evol. Microbiol.">
        <title>The Global Catalogue of Microorganisms (GCM) 10K type strain sequencing project: providing services to taxonomists for standard genome sequencing and annotation.</title>
        <authorList>
            <consortium name="The Broad Institute Genomics Platform"/>
            <consortium name="The Broad Institute Genome Sequencing Center for Infectious Disease"/>
            <person name="Wu L."/>
            <person name="Ma J."/>
        </authorList>
    </citation>
    <scope>NUCLEOTIDE SEQUENCE [LARGE SCALE GENOMIC DNA]</scope>
    <source>
        <strain evidence="4">JCM 16603</strain>
    </source>
</reference>
<dbReference type="EMBL" id="BAAAZD010000001">
    <property type="protein sequence ID" value="GAA4000244.1"/>
    <property type="molecule type" value="Genomic_DNA"/>
</dbReference>
<dbReference type="InterPro" id="IPR050266">
    <property type="entry name" value="AB_hydrolase_sf"/>
</dbReference>
<dbReference type="Pfam" id="PF12697">
    <property type="entry name" value="Abhydrolase_6"/>
    <property type="match status" value="1"/>
</dbReference>
<dbReference type="PRINTS" id="PR00111">
    <property type="entry name" value="ABHYDROLASE"/>
</dbReference>
<protein>
    <submittedName>
        <fullName evidence="3">Alpha/beta hydrolase</fullName>
    </submittedName>
</protein>
<evidence type="ECO:0000256" key="1">
    <source>
        <dbReference type="ARBA" id="ARBA00022801"/>
    </source>
</evidence>
<dbReference type="Proteomes" id="UP001501310">
    <property type="component" value="Unassembled WGS sequence"/>
</dbReference>
<name>A0ABP7RNY0_9SPHN</name>
<keyword evidence="1 3" id="KW-0378">Hydrolase</keyword>
<proteinExistence type="predicted"/>
<dbReference type="InterPro" id="IPR000639">
    <property type="entry name" value="Epox_hydrolase-like"/>
</dbReference>
<dbReference type="GO" id="GO:0016787">
    <property type="term" value="F:hydrolase activity"/>
    <property type="evidence" value="ECO:0007669"/>
    <property type="project" value="UniProtKB-KW"/>
</dbReference>
<gene>
    <name evidence="3" type="ORF">GCM10022211_08200</name>
</gene>
<comment type="caution">
    <text evidence="3">The sequence shown here is derived from an EMBL/GenBank/DDBJ whole genome shotgun (WGS) entry which is preliminary data.</text>
</comment>
<dbReference type="PRINTS" id="PR00412">
    <property type="entry name" value="EPOXHYDRLASE"/>
</dbReference>
<evidence type="ECO:0000313" key="4">
    <source>
        <dbReference type="Proteomes" id="UP001501310"/>
    </source>
</evidence>
<dbReference type="PANTHER" id="PTHR43798">
    <property type="entry name" value="MONOACYLGLYCEROL LIPASE"/>
    <property type="match status" value="1"/>
</dbReference>
<evidence type="ECO:0000259" key="2">
    <source>
        <dbReference type="Pfam" id="PF12697"/>
    </source>
</evidence>
<dbReference type="Gene3D" id="3.40.50.1820">
    <property type="entry name" value="alpha/beta hydrolase"/>
    <property type="match status" value="1"/>
</dbReference>
<evidence type="ECO:0000313" key="3">
    <source>
        <dbReference type="EMBL" id="GAA4000244.1"/>
    </source>
</evidence>
<accession>A0ABP7RNY0</accession>
<sequence length="261" mass="27361">MKAIDTDWGRVGCSVEGEGGTALLFLHGVGSDRSAWDGQLARFGQERMAIAIDMPGYGDSEFGPEEGSARTEFAHAAMSLLDALGVERAHVCGLSLGGIIAFEMVRLAPERVASLVLADTFARHPEGQAIHDRSLAAAASLGMAGLADSRVDALLAQPADPVVRASVVATMAKIDPAAYARAAEAVWLADQHRVAASVACPTLILYGSEDRITPPELSEELKTIIPQAGLVEIAGAGHLPNLERPDVFNRVLAAFLAEVEG</sequence>
<dbReference type="InterPro" id="IPR000073">
    <property type="entry name" value="AB_hydrolase_1"/>
</dbReference>
<organism evidence="3 4">
    <name type="scientific">Sphingomonas humi</name>
    <dbReference type="NCBI Taxonomy" id="335630"/>
    <lineage>
        <taxon>Bacteria</taxon>
        <taxon>Pseudomonadati</taxon>
        <taxon>Pseudomonadota</taxon>
        <taxon>Alphaproteobacteria</taxon>
        <taxon>Sphingomonadales</taxon>
        <taxon>Sphingomonadaceae</taxon>
        <taxon>Sphingomonas</taxon>
    </lineage>
</organism>
<dbReference type="PANTHER" id="PTHR43798:SF31">
    <property type="entry name" value="AB HYDROLASE SUPERFAMILY PROTEIN YCLE"/>
    <property type="match status" value="1"/>
</dbReference>
<keyword evidence="4" id="KW-1185">Reference proteome</keyword>
<dbReference type="SUPFAM" id="SSF53474">
    <property type="entry name" value="alpha/beta-Hydrolases"/>
    <property type="match status" value="1"/>
</dbReference>